<protein>
    <submittedName>
        <fullName evidence="5">Oplophorus-luciferin 2-monooxygenase non-catalytic subunit</fullName>
    </submittedName>
</protein>
<keyword evidence="1" id="KW-0433">Leucine-rich repeat</keyword>
<dbReference type="AlphaFoldDB" id="A0A3R7Q4P4"/>
<dbReference type="OrthoDB" id="694479at2759"/>
<dbReference type="PANTHER" id="PTHR24364:SF18">
    <property type="entry name" value="LP06937P"/>
    <property type="match status" value="1"/>
</dbReference>
<sequence length="226" mass="24918">MAGLHRLLALLALALGTVAVSVAEEKAKDADLRRLPCPDPHDISPCVCTADEQHNMDIDCSQVESEDQLARVFSSTIPFPHFHALYIDGNQRLKVLRRGDLGPASFELIHITGGVLEEVQEEALSQSYPTLSHIYIQENNVSRFPFAELPLFTSLVFLQMHTNSLESFPGLDSDTLQQVVLSDNPFGEIPLDGFQRVKNLYSISVSANDVEILLPGKVDVSHNDLA</sequence>
<organism evidence="5 6">
    <name type="scientific">Penaeus vannamei</name>
    <name type="common">Whiteleg shrimp</name>
    <name type="synonym">Litopenaeus vannamei</name>
    <dbReference type="NCBI Taxonomy" id="6689"/>
    <lineage>
        <taxon>Eukaryota</taxon>
        <taxon>Metazoa</taxon>
        <taxon>Ecdysozoa</taxon>
        <taxon>Arthropoda</taxon>
        <taxon>Crustacea</taxon>
        <taxon>Multicrustacea</taxon>
        <taxon>Malacostraca</taxon>
        <taxon>Eumalacostraca</taxon>
        <taxon>Eucarida</taxon>
        <taxon>Decapoda</taxon>
        <taxon>Dendrobranchiata</taxon>
        <taxon>Penaeoidea</taxon>
        <taxon>Penaeidae</taxon>
        <taxon>Penaeus</taxon>
    </lineage>
</organism>
<reference evidence="5 6" key="1">
    <citation type="submission" date="2018-04" db="EMBL/GenBank/DDBJ databases">
        <authorList>
            <person name="Zhang X."/>
            <person name="Yuan J."/>
            <person name="Li F."/>
            <person name="Xiang J."/>
        </authorList>
    </citation>
    <scope>NUCLEOTIDE SEQUENCE [LARGE SCALE GENOMIC DNA]</scope>
    <source>
        <tissue evidence="5">Muscle</tissue>
    </source>
</reference>
<dbReference type="GO" id="GO:0004497">
    <property type="term" value="F:monooxygenase activity"/>
    <property type="evidence" value="ECO:0007669"/>
    <property type="project" value="UniProtKB-KW"/>
</dbReference>
<feature type="signal peptide" evidence="4">
    <location>
        <begin position="1"/>
        <end position="19"/>
    </location>
</feature>
<dbReference type="InterPro" id="IPR052286">
    <property type="entry name" value="Wnt_signaling_inhibitor"/>
</dbReference>
<dbReference type="Gene3D" id="3.80.10.10">
    <property type="entry name" value="Ribonuclease Inhibitor"/>
    <property type="match status" value="1"/>
</dbReference>
<comment type="caution">
    <text evidence="5">The sequence shown here is derived from an EMBL/GenBank/DDBJ whole genome shotgun (WGS) entry which is preliminary data.</text>
</comment>
<evidence type="ECO:0000256" key="1">
    <source>
        <dbReference type="ARBA" id="ARBA00022614"/>
    </source>
</evidence>
<dbReference type="STRING" id="6689.A0A3R7Q4P4"/>
<accession>A0A3R7Q4P4</accession>
<evidence type="ECO:0000313" key="6">
    <source>
        <dbReference type="Proteomes" id="UP000283509"/>
    </source>
</evidence>
<dbReference type="PANTHER" id="PTHR24364">
    <property type="entry name" value="LP06937P"/>
    <property type="match status" value="1"/>
</dbReference>
<evidence type="ECO:0000256" key="4">
    <source>
        <dbReference type="SAM" id="SignalP"/>
    </source>
</evidence>
<dbReference type="InterPro" id="IPR032675">
    <property type="entry name" value="LRR_dom_sf"/>
</dbReference>
<dbReference type="Proteomes" id="UP000283509">
    <property type="component" value="Unassembled WGS sequence"/>
</dbReference>
<evidence type="ECO:0000256" key="3">
    <source>
        <dbReference type="ARBA" id="ARBA00022737"/>
    </source>
</evidence>
<reference evidence="5 6" key="2">
    <citation type="submission" date="2019-01" db="EMBL/GenBank/DDBJ databases">
        <title>The decoding of complex shrimp genome reveals the adaptation for benthos swimmer, frequently molting mechanism and breeding impact on genome.</title>
        <authorList>
            <person name="Sun Y."/>
            <person name="Gao Y."/>
            <person name="Yu Y."/>
        </authorList>
    </citation>
    <scope>NUCLEOTIDE SEQUENCE [LARGE SCALE GENOMIC DNA]</scope>
    <source>
        <tissue evidence="5">Muscle</tissue>
    </source>
</reference>
<name>A0A3R7Q4P4_PENVA</name>
<keyword evidence="3" id="KW-0677">Repeat</keyword>
<feature type="chain" id="PRO_5018790084" evidence="4">
    <location>
        <begin position="20"/>
        <end position="226"/>
    </location>
</feature>
<keyword evidence="5" id="KW-0560">Oxidoreductase</keyword>
<dbReference type="GO" id="GO:0016020">
    <property type="term" value="C:membrane"/>
    <property type="evidence" value="ECO:0007669"/>
    <property type="project" value="TreeGrafter"/>
</dbReference>
<keyword evidence="2 4" id="KW-0732">Signal</keyword>
<dbReference type="EMBL" id="QCYY01002660">
    <property type="protein sequence ID" value="ROT68494.1"/>
    <property type="molecule type" value="Genomic_DNA"/>
</dbReference>
<dbReference type="SUPFAM" id="SSF52058">
    <property type="entry name" value="L domain-like"/>
    <property type="match status" value="1"/>
</dbReference>
<evidence type="ECO:0000313" key="5">
    <source>
        <dbReference type="EMBL" id="ROT68494.1"/>
    </source>
</evidence>
<keyword evidence="6" id="KW-1185">Reference proteome</keyword>
<keyword evidence="5" id="KW-0503">Monooxygenase</keyword>
<evidence type="ECO:0000256" key="2">
    <source>
        <dbReference type="ARBA" id="ARBA00022729"/>
    </source>
</evidence>
<gene>
    <name evidence="5" type="ORF">C7M84_013352</name>
</gene>
<proteinExistence type="predicted"/>